<proteinExistence type="predicted"/>
<dbReference type="Proteomes" id="UP000325315">
    <property type="component" value="Unassembled WGS sequence"/>
</dbReference>
<keyword evidence="4" id="KW-0808">Transferase</keyword>
<keyword evidence="2" id="KW-1133">Transmembrane helix</keyword>
<keyword evidence="4" id="KW-0695">RNA-directed DNA polymerase</keyword>
<keyword evidence="4" id="KW-0548">Nucleotidyltransferase</keyword>
<dbReference type="InterPro" id="IPR041577">
    <property type="entry name" value="RT_RNaseH_2"/>
</dbReference>
<keyword evidence="1" id="KW-0511">Multifunctional enzyme</keyword>
<evidence type="ECO:0000313" key="5">
    <source>
        <dbReference type="Proteomes" id="UP000325315"/>
    </source>
</evidence>
<dbReference type="PANTHER" id="PTHR37984">
    <property type="entry name" value="PROTEIN CBG26694"/>
    <property type="match status" value="1"/>
</dbReference>
<name>A0A5B6VD64_9ROSI</name>
<feature type="transmembrane region" description="Helical" evidence="2">
    <location>
        <begin position="97"/>
        <end position="118"/>
    </location>
</feature>
<gene>
    <name evidence="4" type="ORF">EPI10_002046</name>
</gene>
<evidence type="ECO:0000256" key="2">
    <source>
        <dbReference type="SAM" id="Phobius"/>
    </source>
</evidence>
<dbReference type="AlphaFoldDB" id="A0A5B6VD64"/>
<dbReference type="SUPFAM" id="SSF56672">
    <property type="entry name" value="DNA/RNA polymerases"/>
    <property type="match status" value="1"/>
</dbReference>
<keyword evidence="2" id="KW-0812">Transmembrane</keyword>
<dbReference type="PANTHER" id="PTHR37984:SF5">
    <property type="entry name" value="PROTEIN NYNRIN-LIKE"/>
    <property type="match status" value="1"/>
</dbReference>
<dbReference type="InterPro" id="IPR043502">
    <property type="entry name" value="DNA/RNA_pol_sf"/>
</dbReference>
<dbReference type="OrthoDB" id="1714528at2759"/>
<evidence type="ECO:0000256" key="1">
    <source>
        <dbReference type="ARBA" id="ARBA00023268"/>
    </source>
</evidence>
<dbReference type="EMBL" id="SMMG02000007">
    <property type="protein sequence ID" value="KAA3466994.1"/>
    <property type="molecule type" value="Genomic_DNA"/>
</dbReference>
<evidence type="ECO:0000259" key="3">
    <source>
        <dbReference type="Pfam" id="PF17919"/>
    </source>
</evidence>
<accession>A0A5B6VD64</accession>
<keyword evidence="2" id="KW-0472">Membrane</keyword>
<dbReference type="Pfam" id="PF17919">
    <property type="entry name" value="RT_RNaseH_2"/>
    <property type="match status" value="1"/>
</dbReference>
<dbReference type="InterPro" id="IPR050951">
    <property type="entry name" value="Retrovirus_Pol_polyprotein"/>
</dbReference>
<sequence length="161" mass="19206">MSKAFDQVKHVITKELVLALVHYIKLYDVHMDAWDYEIEGLLMHDGHLIAFESRKLNDTKRRYMVQEKDMIVVVHCLSTWRHYLLGSRFMVCTTYWLFWRIVIISLTWVMMLILDTYVKTCLVCQQDKVELKLLLGLLQPFPISERPWKNISMDFIIGLPK</sequence>
<evidence type="ECO:0000313" key="4">
    <source>
        <dbReference type="EMBL" id="KAA3466994.1"/>
    </source>
</evidence>
<organism evidence="4 5">
    <name type="scientific">Gossypium australe</name>
    <dbReference type="NCBI Taxonomy" id="47621"/>
    <lineage>
        <taxon>Eukaryota</taxon>
        <taxon>Viridiplantae</taxon>
        <taxon>Streptophyta</taxon>
        <taxon>Embryophyta</taxon>
        <taxon>Tracheophyta</taxon>
        <taxon>Spermatophyta</taxon>
        <taxon>Magnoliopsida</taxon>
        <taxon>eudicotyledons</taxon>
        <taxon>Gunneridae</taxon>
        <taxon>Pentapetalae</taxon>
        <taxon>rosids</taxon>
        <taxon>malvids</taxon>
        <taxon>Malvales</taxon>
        <taxon>Malvaceae</taxon>
        <taxon>Malvoideae</taxon>
        <taxon>Gossypium</taxon>
    </lineage>
</organism>
<dbReference type="GO" id="GO:0003964">
    <property type="term" value="F:RNA-directed DNA polymerase activity"/>
    <property type="evidence" value="ECO:0007669"/>
    <property type="project" value="UniProtKB-KW"/>
</dbReference>
<protein>
    <submittedName>
        <fullName evidence="4">Reverse transcriptase</fullName>
    </submittedName>
</protein>
<comment type="caution">
    <text evidence="4">The sequence shown here is derived from an EMBL/GenBank/DDBJ whole genome shotgun (WGS) entry which is preliminary data.</text>
</comment>
<keyword evidence="5" id="KW-1185">Reference proteome</keyword>
<feature type="domain" description="Reverse transcriptase/retrotransposon-derived protein RNase H-like" evidence="3">
    <location>
        <begin position="2"/>
        <end position="91"/>
    </location>
</feature>
<reference evidence="5" key="1">
    <citation type="journal article" date="2019" name="Plant Biotechnol. J.">
        <title>Genome sequencing of the Australian wild diploid species Gossypium australe highlights disease resistance and delayed gland morphogenesis.</title>
        <authorList>
            <person name="Cai Y."/>
            <person name="Cai X."/>
            <person name="Wang Q."/>
            <person name="Wang P."/>
            <person name="Zhang Y."/>
            <person name="Cai C."/>
            <person name="Xu Y."/>
            <person name="Wang K."/>
            <person name="Zhou Z."/>
            <person name="Wang C."/>
            <person name="Geng S."/>
            <person name="Li B."/>
            <person name="Dong Q."/>
            <person name="Hou Y."/>
            <person name="Wang H."/>
            <person name="Ai P."/>
            <person name="Liu Z."/>
            <person name="Yi F."/>
            <person name="Sun M."/>
            <person name="An G."/>
            <person name="Cheng J."/>
            <person name="Zhang Y."/>
            <person name="Shi Q."/>
            <person name="Xie Y."/>
            <person name="Shi X."/>
            <person name="Chang Y."/>
            <person name="Huang F."/>
            <person name="Chen Y."/>
            <person name="Hong S."/>
            <person name="Mi L."/>
            <person name="Sun Q."/>
            <person name="Zhang L."/>
            <person name="Zhou B."/>
            <person name="Peng R."/>
            <person name="Zhang X."/>
            <person name="Liu F."/>
        </authorList>
    </citation>
    <scope>NUCLEOTIDE SEQUENCE [LARGE SCALE GENOMIC DNA]</scope>
    <source>
        <strain evidence="5">cv. PA1801</strain>
    </source>
</reference>